<dbReference type="PRINTS" id="PR00455">
    <property type="entry name" value="HTHTETR"/>
</dbReference>
<dbReference type="PROSITE" id="PS50977">
    <property type="entry name" value="HTH_TETR_2"/>
    <property type="match status" value="1"/>
</dbReference>
<organism evidence="4 5">
    <name type="scientific">Parasedimentitalea maritima</name>
    <dbReference type="NCBI Taxonomy" id="2578117"/>
    <lineage>
        <taxon>Bacteria</taxon>
        <taxon>Pseudomonadati</taxon>
        <taxon>Pseudomonadota</taxon>
        <taxon>Alphaproteobacteria</taxon>
        <taxon>Rhodobacterales</taxon>
        <taxon>Paracoccaceae</taxon>
        <taxon>Parasedimentitalea</taxon>
    </lineage>
</organism>
<protein>
    <submittedName>
        <fullName evidence="4">TetR family transcriptional regulator</fullName>
    </submittedName>
</protein>
<dbReference type="SUPFAM" id="SSF46689">
    <property type="entry name" value="Homeodomain-like"/>
    <property type="match status" value="1"/>
</dbReference>
<gene>
    <name evidence="4" type="ORF">GP644_16700</name>
</gene>
<dbReference type="Proteomes" id="UP000441586">
    <property type="component" value="Unassembled WGS sequence"/>
</dbReference>
<sequence length="201" mass="21772">MHKPRKQARQERSKATQAAIVEAAARLLESQGRGGLTTNAIADRAGVSVGSLYQYFPNKEAILATLIRDKRRTLLMQMQQAVKETSAAAPSVALDALLRAGMMHQFIRPALAFELEYVEQRLELATESAALAEEMAQLVLETIQRLQPDAGLQNARDVVAITKGLINAAAMAGEAGSDALFDRARRAVIGYLSQTAPEVTK</sequence>
<keyword evidence="1 2" id="KW-0238">DNA-binding</keyword>
<dbReference type="InterPro" id="IPR050109">
    <property type="entry name" value="HTH-type_TetR-like_transc_reg"/>
</dbReference>
<name>A0A6A4RDF7_9RHOB</name>
<evidence type="ECO:0000313" key="5">
    <source>
        <dbReference type="Proteomes" id="UP000441586"/>
    </source>
</evidence>
<reference evidence="4 5" key="1">
    <citation type="submission" date="2019-12" db="EMBL/GenBank/DDBJ databases">
        <authorList>
            <person name="Zhang Y.-J."/>
        </authorList>
    </citation>
    <scope>NUCLEOTIDE SEQUENCE [LARGE SCALE GENOMIC DNA]</scope>
    <source>
        <strain evidence="4 5">H18S-6</strain>
    </source>
</reference>
<dbReference type="GO" id="GO:0003700">
    <property type="term" value="F:DNA-binding transcription factor activity"/>
    <property type="evidence" value="ECO:0007669"/>
    <property type="project" value="TreeGrafter"/>
</dbReference>
<evidence type="ECO:0000256" key="2">
    <source>
        <dbReference type="PROSITE-ProRule" id="PRU00335"/>
    </source>
</evidence>
<dbReference type="Gene3D" id="1.10.357.10">
    <property type="entry name" value="Tetracycline Repressor, domain 2"/>
    <property type="match status" value="1"/>
</dbReference>
<dbReference type="InterPro" id="IPR009057">
    <property type="entry name" value="Homeodomain-like_sf"/>
</dbReference>
<comment type="caution">
    <text evidence="4">The sequence shown here is derived from an EMBL/GenBank/DDBJ whole genome shotgun (WGS) entry which is preliminary data.</text>
</comment>
<evidence type="ECO:0000259" key="3">
    <source>
        <dbReference type="PROSITE" id="PS50977"/>
    </source>
</evidence>
<dbReference type="PANTHER" id="PTHR30055">
    <property type="entry name" value="HTH-TYPE TRANSCRIPTIONAL REGULATOR RUTR"/>
    <property type="match status" value="1"/>
</dbReference>
<accession>A0A6A4RDF7</accession>
<feature type="DNA-binding region" description="H-T-H motif" evidence="2">
    <location>
        <begin position="37"/>
        <end position="56"/>
    </location>
</feature>
<evidence type="ECO:0000313" key="4">
    <source>
        <dbReference type="EMBL" id="KAE9628270.1"/>
    </source>
</evidence>
<proteinExistence type="predicted"/>
<dbReference type="InterPro" id="IPR001647">
    <property type="entry name" value="HTH_TetR"/>
</dbReference>
<dbReference type="AlphaFoldDB" id="A0A6A4RDF7"/>
<dbReference type="RefSeq" id="WP_158980505.1">
    <property type="nucleotide sequence ID" value="NZ_WSFO01000010.1"/>
</dbReference>
<dbReference type="PANTHER" id="PTHR30055:SF226">
    <property type="entry name" value="HTH-TYPE TRANSCRIPTIONAL REGULATOR PKSA"/>
    <property type="match status" value="1"/>
</dbReference>
<dbReference type="EMBL" id="WSFO01000010">
    <property type="protein sequence ID" value="KAE9628270.1"/>
    <property type="molecule type" value="Genomic_DNA"/>
</dbReference>
<feature type="domain" description="HTH tetR-type" evidence="3">
    <location>
        <begin position="14"/>
        <end position="74"/>
    </location>
</feature>
<dbReference type="Pfam" id="PF00440">
    <property type="entry name" value="TetR_N"/>
    <property type="match status" value="1"/>
</dbReference>
<evidence type="ECO:0000256" key="1">
    <source>
        <dbReference type="ARBA" id="ARBA00023125"/>
    </source>
</evidence>
<dbReference type="GO" id="GO:0000976">
    <property type="term" value="F:transcription cis-regulatory region binding"/>
    <property type="evidence" value="ECO:0007669"/>
    <property type="project" value="TreeGrafter"/>
</dbReference>